<keyword evidence="3" id="KW-1185">Reference proteome</keyword>
<dbReference type="Proteomes" id="UP001359559">
    <property type="component" value="Unassembled WGS sequence"/>
</dbReference>
<feature type="region of interest" description="Disordered" evidence="1">
    <location>
        <begin position="1"/>
        <end position="53"/>
    </location>
</feature>
<dbReference type="AlphaFoldDB" id="A0AAN9FLT9"/>
<evidence type="ECO:0000313" key="3">
    <source>
        <dbReference type="Proteomes" id="UP001359559"/>
    </source>
</evidence>
<sequence length="131" mass="14795">MGTNQFVGTKKHAPNENSGRYNIRSSSSRKDTKAKRKEASTCTENEGREETRVEGTTQKITDVYFGLGRKPRPGGKQKKTDNDDVNMKTFPSQVQNGDSWNQVSLLIPNAFNKELLLECIDIKYFGNSDFK</sequence>
<reference evidence="2 3" key="1">
    <citation type="submission" date="2024-01" db="EMBL/GenBank/DDBJ databases">
        <title>The genomes of 5 underutilized Papilionoideae crops provide insights into root nodulation and disease resistance.</title>
        <authorList>
            <person name="Yuan L."/>
        </authorList>
    </citation>
    <scope>NUCLEOTIDE SEQUENCE [LARGE SCALE GENOMIC DNA]</scope>
    <source>
        <strain evidence="2">LY-2023</strain>
        <tissue evidence="2">Leaf</tissue>
    </source>
</reference>
<evidence type="ECO:0000256" key="1">
    <source>
        <dbReference type="SAM" id="MobiDB-lite"/>
    </source>
</evidence>
<dbReference type="EMBL" id="JAYKXN010000006">
    <property type="protein sequence ID" value="KAK7278837.1"/>
    <property type="molecule type" value="Genomic_DNA"/>
</dbReference>
<organism evidence="2 3">
    <name type="scientific">Clitoria ternatea</name>
    <name type="common">Butterfly pea</name>
    <dbReference type="NCBI Taxonomy" id="43366"/>
    <lineage>
        <taxon>Eukaryota</taxon>
        <taxon>Viridiplantae</taxon>
        <taxon>Streptophyta</taxon>
        <taxon>Embryophyta</taxon>
        <taxon>Tracheophyta</taxon>
        <taxon>Spermatophyta</taxon>
        <taxon>Magnoliopsida</taxon>
        <taxon>eudicotyledons</taxon>
        <taxon>Gunneridae</taxon>
        <taxon>Pentapetalae</taxon>
        <taxon>rosids</taxon>
        <taxon>fabids</taxon>
        <taxon>Fabales</taxon>
        <taxon>Fabaceae</taxon>
        <taxon>Papilionoideae</taxon>
        <taxon>50 kb inversion clade</taxon>
        <taxon>NPAAA clade</taxon>
        <taxon>indigoferoid/millettioid clade</taxon>
        <taxon>Phaseoleae</taxon>
        <taxon>Clitoria</taxon>
    </lineage>
</organism>
<feature type="compositionally biased region" description="Polar residues" evidence="1">
    <location>
        <begin position="15"/>
        <end position="26"/>
    </location>
</feature>
<accession>A0AAN9FLT9</accession>
<gene>
    <name evidence="2" type="ORF">RJT34_23875</name>
</gene>
<proteinExistence type="predicted"/>
<evidence type="ECO:0000313" key="2">
    <source>
        <dbReference type="EMBL" id="KAK7278837.1"/>
    </source>
</evidence>
<comment type="caution">
    <text evidence="2">The sequence shown here is derived from an EMBL/GenBank/DDBJ whole genome shotgun (WGS) entry which is preliminary data.</text>
</comment>
<protein>
    <submittedName>
        <fullName evidence="2">Uncharacterized protein</fullName>
    </submittedName>
</protein>
<feature type="region of interest" description="Disordered" evidence="1">
    <location>
        <begin position="65"/>
        <end position="86"/>
    </location>
</feature>
<name>A0AAN9FLT9_CLITE</name>